<comment type="similarity">
    <text evidence="2">Belongs to the GST superfamily. Tau family.</text>
</comment>
<comment type="catalytic activity">
    <reaction evidence="3 4">
        <text>RX + glutathione = an S-substituted glutathione + a halide anion + H(+)</text>
        <dbReference type="Rhea" id="RHEA:16437"/>
        <dbReference type="ChEBI" id="CHEBI:15378"/>
        <dbReference type="ChEBI" id="CHEBI:16042"/>
        <dbReference type="ChEBI" id="CHEBI:17792"/>
        <dbReference type="ChEBI" id="CHEBI:57925"/>
        <dbReference type="ChEBI" id="CHEBI:90779"/>
        <dbReference type="EC" id="2.5.1.18"/>
    </reaction>
</comment>
<dbReference type="InterPro" id="IPR036249">
    <property type="entry name" value="Thioredoxin-like_sf"/>
</dbReference>
<sequence>MAAAGGSGGELKLLGTWASPFVQRVRLALSLKGLDYEFVEEDTKNKSELLLASNPVHKKVPVLLHDGKPVCESQVIVQYLDDAFPGSGDGELLPSDPYARAVARFWGSYIDSNFFAPWNKSFYTTSEEEKATEMGKAQAALETIEGAFTEMEKGKGWFSGEDRPGYVDVLLGGFVGSMRAYGVVVGVDVLDAARTPRLVAWAECIVALDATKGKVIPEVERIVENARNYMKK</sequence>
<dbReference type="Gene3D" id="1.20.1050.10">
    <property type="match status" value="1"/>
</dbReference>
<reference evidence="7 8" key="1">
    <citation type="submission" date="2012-08" db="EMBL/GenBank/DDBJ databases">
        <title>Oryza genome evolution.</title>
        <authorList>
            <person name="Wing R.A."/>
        </authorList>
    </citation>
    <scope>NUCLEOTIDE SEQUENCE</scope>
</reference>
<dbReference type="SFLD" id="SFLDS00019">
    <property type="entry name" value="Glutathione_Transferase_(cytos"/>
    <property type="match status" value="1"/>
</dbReference>
<dbReference type="InterPro" id="IPR045074">
    <property type="entry name" value="GST_C_Tau"/>
</dbReference>
<dbReference type="EnsemblPlants" id="LPERR07G03830.1">
    <property type="protein sequence ID" value="LPERR07G03830.1"/>
    <property type="gene ID" value="LPERR07G03830"/>
</dbReference>
<dbReference type="SUPFAM" id="SSF47616">
    <property type="entry name" value="GST C-terminal domain-like"/>
    <property type="match status" value="1"/>
</dbReference>
<evidence type="ECO:0000256" key="4">
    <source>
        <dbReference type="RuleBase" id="RU369102"/>
    </source>
</evidence>
<evidence type="ECO:0000256" key="3">
    <source>
        <dbReference type="ARBA" id="ARBA00047960"/>
    </source>
</evidence>
<dbReference type="HOGENOM" id="CLU_011226_18_0_1"/>
<evidence type="ECO:0000256" key="2">
    <source>
        <dbReference type="ARBA" id="ARBA00025743"/>
    </source>
</evidence>
<reference evidence="8" key="2">
    <citation type="submission" date="2013-12" db="EMBL/GenBank/DDBJ databases">
        <authorList>
            <person name="Yu Y."/>
            <person name="Lee S."/>
            <person name="de Baynast K."/>
            <person name="Wissotski M."/>
            <person name="Liu L."/>
            <person name="Talag J."/>
            <person name="Goicoechea J."/>
            <person name="Angelova A."/>
            <person name="Jetty R."/>
            <person name="Kudrna D."/>
            <person name="Golser W."/>
            <person name="Rivera L."/>
            <person name="Zhang J."/>
            <person name="Wing R."/>
        </authorList>
    </citation>
    <scope>NUCLEOTIDE SEQUENCE</scope>
</reference>
<dbReference type="CDD" id="cd03185">
    <property type="entry name" value="GST_C_Tau"/>
    <property type="match status" value="1"/>
</dbReference>
<keyword evidence="4" id="KW-0963">Cytoplasm</keyword>
<feature type="domain" description="GST N-terminal" evidence="5">
    <location>
        <begin position="9"/>
        <end position="88"/>
    </location>
</feature>
<dbReference type="PROSITE" id="PS50405">
    <property type="entry name" value="GST_CTER"/>
    <property type="match status" value="1"/>
</dbReference>
<dbReference type="GO" id="GO:0006749">
    <property type="term" value="P:glutathione metabolic process"/>
    <property type="evidence" value="ECO:0007669"/>
    <property type="project" value="InterPro"/>
</dbReference>
<evidence type="ECO:0000313" key="8">
    <source>
        <dbReference type="Proteomes" id="UP000032180"/>
    </source>
</evidence>
<dbReference type="eggNOG" id="KOG0406">
    <property type="taxonomic scope" value="Eukaryota"/>
</dbReference>
<dbReference type="Gramene" id="LPERR07G03830.1">
    <property type="protein sequence ID" value="LPERR07G03830.1"/>
    <property type="gene ID" value="LPERR07G03830"/>
</dbReference>
<dbReference type="InterPro" id="IPR036282">
    <property type="entry name" value="Glutathione-S-Trfase_C_sf"/>
</dbReference>
<dbReference type="InterPro" id="IPR045073">
    <property type="entry name" value="Omega/Tau-like"/>
</dbReference>
<organism evidence="7 8">
    <name type="scientific">Leersia perrieri</name>
    <dbReference type="NCBI Taxonomy" id="77586"/>
    <lineage>
        <taxon>Eukaryota</taxon>
        <taxon>Viridiplantae</taxon>
        <taxon>Streptophyta</taxon>
        <taxon>Embryophyta</taxon>
        <taxon>Tracheophyta</taxon>
        <taxon>Spermatophyta</taxon>
        <taxon>Magnoliopsida</taxon>
        <taxon>Liliopsida</taxon>
        <taxon>Poales</taxon>
        <taxon>Poaceae</taxon>
        <taxon>BOP clade</taxon>
        <taxon>Oryzoideae</taxon>
        <taxon>Oryzeae</taxon>
        <taxon>Oryzinae</taxon>
        <taxon>Leersia</taxon>
    </lineage>
</organism>
<protein>
    <recommendedName>
        <fullName evidence="4">Glutathione S-transferase</fullName>
        <ecNumber evidence="4">2.5.1.18</ecNumber>
    </recommendedName>
</protein>
<dbReference type="InterPro" id="IPR010987">
    <property type="entry name" value="Glutathione-S-Trfase_C-like"/>
</dbReference>
<dbReference type="Gene3D" id="3.40.30.10">
    <property type="entry name" value="Glutaredoxin"/>
    <property type="match status" value="1"/>
</dbReference>
<dbReference type="InterPro" id="IPR040079">
    <property type="entry name" value="Glutathione_S-Trfase"/>
</dbReference>
<keyword evidence="8" id="KW-1185">Reference proteome</keyword>
<dbReference type="PROSITE" id="PS50404">
    <property type="entry name" value="GST_NTER"/>
    <property type="match status" value="1"/>
</dbReference>
<dbReference type="CDD" id="cd03058">
    <property type="entry name" value="GST_N_Tau"/>
    <property type="match status" value="1"/>
</dbReference>
<dbReference type="SUPFAM" id="SSF52833">
    <property type="entry name" value="Thioredoxin-like"/>
    <property type="match status" value="1"/>
</dbReference>
<dbReference type="GO" id="GO:0004364">
    <property type="term" value="F:glutathione transferase activity"/>
    <property type="evidence" value="ECO:0007669"/>
    <property type="project" value="UniProtKB-UniRule"/>
</dbReference>
<reference evidence="7" key="3">
    <citation type="submission" date="2015-04" db="UniProtKB">
        <authorList>
            <consortium name="EnsemblPlants"/>
        </authorList>
    </citation>
    <scope>IDENTIFICATION</scope>
</reference>
<dbReference type="SFLD" id="SFLDG00358">
    <property type="entry name" value="Main_(cytGST)"/>
    <property type="match status" value="1"/>
</dbReference>
<dbReference type="GO" id="GO:0009407">
    <property type="term" value="P:toxin catabolic process"/>
    <property type="evidence" value="ECO:0007669"/>
    <property type="project" value="UniProtKB-ARBA"/>
</dbReference>
<dbReference type="FunFam" id="1.20.1050.10:FF:000016">
    <property type="entry name" value="Glutathione S-transferase U9"/>
    <property type="match status" value="1"/>
</dbReference>
<dbReference type="GO" id="GO:0005829">
    <property type="term" value="C:cytosol"/>
    <property type="evidence" value="ECO:0007669"/>
    <property type="project" value="UniProtKB-SubCell"/>
</dbReference>
<dbReference type="Proteomes" id="UP000032180">
    <property type="component" value="Chromosome 7"/>
</dbReference>
<dbReference type="STRING" id="77586.A0A0D9WVY4"/>
<comment type="subcellular location">
    <subcellularLocation>
        <location evidence="4">Cytoplasm</location>
        <location evidence="4">Cytosol</location>
    </subcellularLocation>
</comment>
<dbReference type="PANTHER" id="PTHR11260">
    <property type="entry name" value="GLUTATHIONE S-TRANSFERASE, GST, SUPERFAMILY, GST DOMAIN CONTAINING"/>
    <property type="match status" value="1"/>
</dbReference>
<dbReference type="EC" id="2.5.1.18" evidence="4"/>
<dbReference type="InterPro" id="IPR004045">
    <property type="entry name" value="Glutathione_S-Trfase_N"/>
</dbReference>
<evidence type="ECO:0000256" key="1">
    <source>
        <dbReference type="ARBA" id="ARBA00022679"/>
    </source>
</evidence>
<dbReference type="PANTHER" id="PTHR11260:SF476">
    <property type="entry name" value="OS10G0530500 PROTEIN"/>
    <property type="match status" value="1"/>
</dbReference>
<dbReference type="FunFam" id="3.40.30.10:FF:000044">
    <property type="entry name" value="Glutathione S-transferase GSTU6"/>
    <property type="match status" value="1"/>
</dbReference>
<name>A0A0D9WVY4_9ORYZ</name>
<dbReference type="Pfam" id="PF13417">
    <property type="entry name" value="GST_N_3"/>
    <property type="match status" value="1"/>
</dbReference>
<dbReference type="Pfam" id="PF13410">
    <property type="entry name" value="GST_C_2"/>
    <property type="match status" value="1"/>
</dbReference>
<keyword evidence="1 4" id="KW-0808">Transferase</keyword>
<dbReference type="AlphaFoldDB" id="A0A0D9WVY4"/>
<proteinExistence type="inferred from homology"/>
<feature type="domain" description="GST C-terminal" evidence="6">
    <location>
        <begin position="96"/>
        <end position="229"/>
    </location>
</feature>
<accession>A0A0D9WVY4</accession>
<comment type="function">
    <text evidence="4">Is involved in the conjugation of reduced glutathione to a wide number of exogenous and endogenous hydrophobic electrophiles.</text>
</comment>
<dbReference type="SFLD" id="SFLDG01152">
    <property type="entry name" value="Main.3:_Omega-_and_Tau-like"/>
    <property type="match status" value="1"/>
</dbReference>
<evidence type="ECO:0000259" key="5">
    <source>
        <dbReference type="PROSITE" id="PS50404"/>
    </source>
</evidence>
<evidence type="ECO:0000259" key="6">
    <source>
        <dbReference type="PROSITE" id="PS50405"/>
    </source>
</evidence>
<evidence type="ECO:0000313" key="7">
    <source>
        <dbReference type="EnsemblPlants" id="LPERR07G03830.1"/>
    </source>
</evidence>